<accession>A0A4R0IYF9</accession>
<proteinExistence type="inferred from homology"/>
<evidence type="ECO:0000256" key="7">
    <source>
        <dbReference type="SAM" id="MobiDB-lite"/>
    </source>
</evidence>
<keyword evidence="10" id="KW-1185">Reference proteome</keyword>
<evidence type="ECO:0000256" key="3">
    <source>
        <dbReference type="ARBA" id="ARBA00022741"/>
    </source>
</evidence>
<dbReference type="InterPro" id="IPR027417">
    <property type="entry name" value="P-loop_NTPase"/>
</dbReference>
<evidence type="ECO:0000256" key="4">
    <source>
        <dbReference type="ARBA" id="ARBA00022840"/>
    </source>
</evidence>
<dbReference type="AlphaFoldDB" id="A0A4R0IYF9"/>
<evidence type="ECO:0000256" key="2">
    <source>
        <dbReference type="ARBA" id="ARBA00011963"/>
    </source>
</evidence>
<name>A0A4R0IYF9_9ACTN</name>
<protein>
    <recommendedName>
        <fullName evidence="5">UDP-N-acetylglucosamine kinase</fullName>
        <ecNumber evidence="2">2.7.1.176</ecNumber>
    </recommendedName>
    <alternativeName>
        <fullName evidence="5">UDP-N-acetylglucosamine kinase</fullName>
    </alternativeName>
</protein>
<dbReference type="RefSeq" id="WP_131519362.1">
    <property type="nucleotide sequence ID" value="NZ_SJKD01000019.1"/>
</dbReference>
<feature type="compositionally biased region" description="Pro residues" evidence="7">
    <location>
        <begin position="398"/>
        <end position="409"/>
    </location>
</feature>
<comment type="catalytic activity">
    <reaction evidence="6">
        <text>UDP-N-acetyl-alpha-D-glucosamine + ATP = UDP-N-acetyl-alpha-D-glucosamine 3'-phosphate + ADP + H(+)</text>
        <dbReference type="Rhea" id="RHEA:32671"/>
        <dbReference type="ChEBI" id="CHEBI:15378"/>
        <dbReference type="ChEBI" id="CHEBI:30616"/>
        <dbReference type="ChEBI" id="CHEBI:57705"/>
        <dbReference type="ChEBI" id="CHEBI:64353"/>
        <dbReference type="ChEBI" id="CHEBI:456216"/>
        <dbReference type="EC" id="2.7.1.176"/>
    </reaction>
</comment>
<comment type="similarity">
    <text evidence="1">Belongs to the zeta toxin family.</text>
</comment>
<dbReference type="EC" id="2.7.1.176" evidence="2"/>
<dbReference type="GO" id="GO:0005524">
    <property type="term" value="F:ATP binding"/>
    <property type="evidence" value="ECO:0007669"/>
    <property type="project" value="UniProtKB-KW"/>
</dbReference>
<dbReference type="EMBL" id="SJKD01000019">
    <property type="protein sequence ID" value="TCC33875.1"/>
    <property type="molecule type" value="Genomic_DNA"/>
</dbReference>
<dbReference type="InterPro" id="IPR010488">
    <property type="entry name" value="Zeta_toxin_domain"/>
</dbReference>
<evidence type="ECO:0000313" key="9">
    <source>
        <dbReference type="EMBL" id="TCC33875.1"/>
    </source>
</evidence>
<dbReference type="Pfam" id="PF06414">
    <property type="entry name" value="Zeta_toxin"/>
    <property type="match status" value="1"/>
</dbReference>
<sequence>MAEASDYFLSEDELRTRFEERVIDYVFGPYQPQDRPVLVLVGAQQAAGKSQTIARARHRHADSQLVPLTGDALRFLHPQHDTIMETEPWLFLEATGQATAHWVKWSIEHARRANYSLILEGVFRDPQMPLATAEAFAGSHTVEVIGLAVREEVSRLDGEYRFLESGRWTPPELHDLSYRMMPETIRVLAGSPAVRRITITDRTGVDLYVLDKSSNPTPFAADKAATALKFVRGRPLPAEEANSWMARQRDTVLTYAGRDAIDETSRPTLVRITHQDAARIMSMAAPRPDGDLRSGYEAAQLLLQALVDEPLQPNLPLRLQADEQLHARLANAGRLDDVSAEAARRTELTPVQLAAENLVREQLHTALSPRTLDPDIQDAIGTLSAQTPRSALTDPPTAADPPPPRPPGIAPETAPDNSPGLD</sequence>
<dbReference type="Gene3D" id="3.40.50.300">
    <property type="entry name" value="P-loop containing nucleotide triphosphate hydrolases"/>
    <property type="match status" value="1"/>
</dbReference>
<evidence type="ECO:0000256" key="5">
    <source>
        <dbReference type="ARBA" id="ARBA00032897"/>
    </source>
</evidence>
<reference evidence="9 10" key="1">
    <citation type="submission" date="2019-02" db="EMBL/GenBank/DDBJ databases">
        <title>Kribbella capetownensis sp. nov. and Kribbella speibonae sp. nov., isolated from soil.</title>
        <authorList>
            <person name="Curtis S.M."/>
            <person name="Norton I."/>
            <person name="Everest G.J."/>
            <person name="Meyers P.R."/>
        </authorList>
    </citation>
    <scope>NUCLEOTIDE SEQUENCE [LARGE SCALE GENOMIC DNA]</scope>
    <source>
        <strain evidence="9 10">YM53</strain>
    </source>
</reference>
<evidence type="ECO:0000313" key="10">
    <source>
        <dbReference type="Proteomes" id="UP000293342"/>
    </source>
</evidence>
<evidence type="ECO:0000259" key="8">
    <source>
        <dbReference type="Pfam" id="PF06414"/>
    </source>
</evidence>
<dbReference type="GO" id="GO:0016301">
    <property type="term" value="F:kinase activity"/>
    <property type="evidence" value="ECO:0007669"/>
    <property type="project" value="InterPro"/>
</dbReference>
<evidence type="ECO:0000256" key="1">
    <source>
        <dbReference type="ARBA" id="ARBA00009104"/>
    </source>
</evidence>
<feature type="region of interest" description="Disordered" evidence="7">
    <location>
        <begin position="384"/>
        <end position="422"/>
    </location>
</feature>
<keyword evidence="4" id="KW-0067">ATP-binding</keyword>
<comment type="caution">
    <text evidence="9">The sequence shown here is derived from an EMBL/GenBank/DDBJ whole genome shotgun (WGS) entry which is preliminary data.</text>
</comment>
<feature type="domain" description="Zeta toxin" evidence="8">
    <location>
        <begin position="30"/>
        <end position="208"/>
    </location>
</feature>
<dbReference type="Proteomes" id="UP000293342">
    <property type="component" value="Unassembled WGS sequence"/>
</dbReference>
<dbReference type="OrthoDB" id="128993at2"/>
<keyword evidence="3" id="KW-0547">Nucleotide-binding</keyword>
<organism evidence="9 10">
    <name type="scientific">Kribbella capetownensis</name>
    <dbReference type="NCBI Taxonomy" id="1572659"/>
    <lineage>
        <taxon>Bacteria</taxon>
        <taxon>Bacillati</taxon>
        <taxon>Actinomycetota</taxon>
        <taxon>Actinomycetes</taxon>
        <taxon>Propionibacteriales</taxon>
        <taxon>Kribbellaceae</taxon>
        <taxon>Kribbella</taxon>
    </lineage>
</organism>
<gene>
    <name evidence="9" type="ORF">E0H75_42210</name>
</gene>
<evidence type="ECO:0000256" key="6">
    <source>
        <dbReference type="ARBA" id="ARBA00048178"/>
    </source>
</evidence>